<evidence type="ECO:0000313" key="3">
    <source>
        <dbReference type="Proteomes" id="UP000560131"/>
    </source>
</evidence>
<dbReference type="EMBL" id="JACIJN010000013">
    <property type="protein sequence ID" value="MBB5727304.1"/>
    <property type="molecule type" value="Genomic_DNA"/>
</dbReference>
<keyword evidence="1" id="KW-0472">Membrane</keyword>
<dbReference type="Proteomes" id="UP000560131">
    <property type="component" value="Unassembled WGS sequence"/>
</dbReference>
<protein>
    <submittedName>
        <fullName evidence="2">Uncharacterized protein</fullName>
    </submittedName>
</protein>
<sequence>MTLLAKGRALARAWYAHAAGAAAAIAGLLMGLDPNLLGAGWQTMPAELRVLI</sequence>
<accession>A0ABR6N935</accession>
<evidence type="ECO:0000256" key="1">
    <source>
        <dbReference type="SAM" id="Phobius"/>
    </source>
</evidence>
<evidence type="ECO:0000313" key="2">
    <source>
        <dbReference type="EMBL" id="MBB5727304.1"/>
    </source>
</evidence>
<keyword evidence="1" id="KW-0812">Transmembrane</keyword>
<organism evidence="2 3">
    <name type="scientific">Sphingomonas endophytica</name>
    <dbReference type="NCBI Taxonomy" id="869719"/>
    <lineage>
        <taxon>Bacteria</taxon>
        <taxon>Pseudomonadati</taxon>
        <taxon>Pseudomonadota</taxon>
        <taxon>Alphaproteobacteria</taxon>
        <taxon>Sphingomonadales</taxon>
        <taxon>Sphingomonadaceae</taxon>
        <taxon>Sphingomonas</taxon>
    </lineage>
</organism>
<keyword evidence="1" id="KW-1133">Transmembrane helix</keyword>
<keyword evidence="3" id="KW-1185">Reference proteome</keyword>
<proteinExistence type="predicted"/>
<gene>
    <name evidence="2" type="ORF">FHS97_003259</name>
</gene>
<feature type="transmembrane region" description="Helical" evidence="1">
    <location>
        <begin position="12"/>
        <end position="32"/>
    </location>
</feature>
<comment type="caution">
    <text evidence="2">The sequence shown here is derived from an EMBL/GenBank/DDBJ whole genome shotgun (WGS) entry which is preliminary data.</text>
</comment>
<name>A0ABR6N935_9SPHN</name>
<reference evidence="2 3" key="1">
    <citation type="submission" date="2020-08" db="EMBL/GenBank/DDBJ databases">
        <title>Genomic Encyclopedia of Type Strains, Phase IV (KMG-IV): sequencing the most valuable type-strain genomes for metagenomic binning, comparative biology and taxonomic classification.</title>
        <authorList>
            <person name="Goeker M."/>
        </authorList>
    </citation>
    <scope>NUCLEOTIDE SEQUENCE [LARGE SCALE GENOMIC DNA]</scope>
    <source>
        <strain evidence="2 3">DSM 101535</strain>
    </source>
</reference>
<feature type="non-terminal residue" evidence="2">
    <location>
        <position position="52"/>
    </location>
</feature>